<dbReference type="EMBL" id="LVJN01000019">
    <property type="protein sequence ID" value="OSM04105.1"/>
    <property type="molecule type" value="Genomic_DNA"/>
</dbReference>
<keyword evidence="6 8" id="KW-0472">Membrane</keyword>
<evidence type="ECO:0000313" key="11">
    <source>
        <dbReference type="Proteomes" id="UP000194003"/>
    </source>
</evidence>
<evidence type="ECO:0000256" key="6">
    <source>
        <dbReference type="ARBA" id="ARBA00023136"/>
    </source>
</evidence>
<proteinExistence type="inferred from homology"/>
<feature type="transmembrane region" description="Helical" evidence="8">
    <location>
        <begin position="288"/>
        <end position="308"/>
    </location>
</feature>
<dbReference type="Proteomes" id="UP000194003">
    <property type="component" value="Unassembled WGS sequence"/>
</dbReference>
<evidence type="ECO:0000256" key="4">
    <source>
        <dbReference type="ARBA" id="ARBA00022692"/>
    </source>
</evidence>
<feature type="transmembrane region" description="Helical" evidence="8">
    <location>
        <begin position="260"/>
        <end position="282"/>
    </location>
</feature>
<comment type="subcellular location">
    <subcellularLocation>
        <location evidence="2">Endomembrane system</location>
        <topology evidence="2">Multi-pass membrane protein</topology>
    </subcellularLocation>
</comment>
<feature type="transmembrane region" description="Helical" evidence="8">
    <location>
        <begin position="393"/>
        <end position="413"/>
    </location>
</feature>
<evidence type="ECO:0000256" key="5">
    <source>
        <dbReference type="ARBA" id="ARBA00022989"/>
    </source>
</evidence>
<dbReference type="SUPFAM" id="SSF51230">
    <property type="entry name" value="Single hybrid motif"/>
    <property type="match status" value="1"/>
</dbReference>
<dbReference type="AlphaFoldDB" id="A0A1Y2K3X3"/>
<evidence type="ECO:0000256" key="8">
    <source>
        <dbReference type="SAM" id="Phobius"/>
    </source>
</evidence>
<comment type="similarity">
    <text evidence="3">Belongs to the peptidase M50B family.</text>
</comment>
<keyword evidence="11" id="KW-1185">Reference proteome</keyword>
<keyword evidence="5 8" id="KW-1133">Transmembrane helix</keyword>
<protein>
    <submittedName>
        <fullName evidence="10">Putative peptidase M50</fullName>
    </submittedName>
</protein>
<keyword evidence="4 8" id="KW-0812">Transmembrane</keyword>
<name>A0A1Y2K3X3_9PROT</name>
<dbReference type="GO" id="GO:0012505">
    <property type="term" value="C:endomembrane system"/>
    <property type="evidence" value="ECO:0007669"/>
    <property type="project" value="UniProtKB-SubCell"/>
</dbReference>
<evidence type="ECO:0000259" key="9">
    <source>
        <dbReference type="Pfam" id="PF02163"/>
    </source>
</evidence>
<evidence type="ECO:0000256" key="1">
    <source>
        <dbReference type="ARBA" id="ARBA00001947"/>
    </source>
</evidence>
<feature type="coiled-coil region" evidence="7">
    <location>
        <begin position="507"/>
        <end position="559"/>
    </location>
</feature>
<dbReference type="GO" id="GO:0004222">
    <property type="term" value="F:metalloendopeptidase activity"/>
    <property type="evidence" value="ECO:0007669"/>
    <property type="project" value="InterPro"/>
</dbReference>
<keyword evidence="7" id="KW-0175">Coiled coil</keyword>
<evidence type="ECO:0000313" key="10">
    <source>
        <dbReference type="EMBL" id="OSM04105.1"/>
    </source>
</evidence>
<feature type="domain" description="Peptidase M50" evidence="9">
    <location>
        <begin position="205"/>
        <end position="310"/>
    </location>
</feature>
<accession>A0A1Y2K3X3</accession>
<evidence type="ECO:0000256" key="3">
    <source>
        <dbReference type="ARBA" id="ARBA00007931"/>
    </source>
</evidence>
<dbReference type="InterPro" id="IPR008915">
    <property type="entry name" value="Peptidase_M50"/>
</dbReference>
<dbReference type="GO" id="GO:0016020">
    <property type="term" value="C:membrane"/>
    <property type="evidence" value="ECO:0007669"/>
    <property type="project" value="InterPro"/>
</dbReference>
<reference evidence="10 11" key="1">
    <citation type="journal article" date="2016" name="BMC Genomics">
        <title>Combined genomic and structural analyses of a cultured magnetotactic bacterium reveals its niche adaptation to a dynamic environment.</title>
        <authorList>
            <person name="Araujo A.C."/>
            <person name="Morillo V."/>
            <person name="Cypriano J."/>
            <person name="Teixeira L.C."/>
            <person name="Leao P."/>
            <person name="Lyra S."/>
            <person name="Almeida L.G."/>
            <person name="Bazylinski D.A."/>
            <person name="Vasconcellos A.T."/>
            <person name="Abreu F."/>
            <person name="Lins U."/>
        </authorList>
    </citation>
    <scope>NUCLEOTIDE SEQUENCE [LARGE SCALE GENOMIC DNA]</scope>
    <source>
        <strain evidence="10 11">IT-1</strain>
    </source>
</reference>
<dbReference type="GO" id="GO:0031293">
    <property type="term" value="P:membrane protein intracellular domain proteolysis"/>
    <property type="evidence" value="ECO:0007669"/>
    <property type="project" value="TreeGrafter"/>
</dbReference>
<dbReference type="InterPro" id="IPR011053">
    <property type="entry name" value="Single_hybrid_motif"/>
</dbReference>
<evidence type="ECO:0000256" key="7">
    <source>
        <dbReference type="SAM" id="Coils"/>
    </source>
</evidence>
<feature type="transmembrane region" description="Helical" evidence="8">
    <location>
        <begin position="159"/>
        <end position="177"/>
    </location>
</feature>
<gene>
    <name evidence="10" type="ORF">MAIT1_03629</name>
</gene>
<dbReference type="PANTHER" id="PTHR13325:SF3">
    <property type="entry name" value="MEMBRANE-BOUND TRANSCRIPTION FACTOR SITE-2 PROTEASE"/>
    <property type="match status" value="1"/>
</dbReference>
<feature type="transmembrane region" description="Helical" evidence="8">
    <location>
        <begin position="366"/>
        <end position="387"/>
    </location>
</feature>
<dbReference type="PANTHER" id="PTHR13325">
    <property type="entry name" value="PROTEASE M50 MEMBRANE-BOUND TRANSCRIPTION FACTOR SITE 2 PROTEASE"/>
    <property type="match status" value="1"/>
</dbReference>
<comment type="cofactor">
    <cofactor evidence="1">
        <name>Zn(2+)</name>
        <dbReference type="ChEBI" id="CHEBI:29105"/>
    </cofactor>
</comment>
<sequence length="723" mass="79635">MSMSAQQPEPVSEGWRRIAGVRCALNPTVRAERRLIRGRRWRILSDPFGDQYLRLTAQAWEFVARLDGRRSVGEIWAERQRIAPQQTPSRDEVARLLALLHQVNMLRLDDPAQGELLFARWRRKQQQKGGARFMSLAAMRLPLLNPARALRALEPLGRILFSWPMALLWALVCLNGARSVIEQVDLAVDQAQGAIAPGNLALLYAAFFGVKLVHELGHALACQRFGGEVKSVGVLLLALAPMPFVDATDSWRFDSRWQRILVASAGMLCELFVGALAAMLWAHSAPGSLIHALAYNVMLVATVTTLLFNANPLMKFDGYFILSDLLDIPNLYQRAQKQVYGLAERLLFGVEAGEPVAHDAREAWQLTLYGVAGACYRVLLFVGLFFYVVNQYLILGLLMGLSLALAWTVMPLIKLLRYLRSSPRLQGRRMRAVTVSAGLILGAAAVIGGAPVGQTLYAPGVVEAERFAETVTDSAGRLLAWRAQAGQRVAVGDELAQLSDPKMAWEIEAAQAGLDQIEALIAQARADGAADLTPLRRQRQAVDEQLTELQRRRQAMTIRAKQAGVWAPDRDSAELGAWLPRGARVGWIVDPSAFRFTAVIDQQQAPELVEQPVSGAQVRLHGQAGIVLRAEEITISPQEMTQLPTAALGWRGGGSVAVKPDSPGGVEAAAPFFLLRAALQTDESMPLLLHGRTGRARLRLASRTLATQWEESTRAFLQQRLRW</sequence>
<feature type="transmembrane region" description="Helical" evidence="8">
    <location>
        <begin position="433"/>
        <end position="452"/>
    </location>
</feature>
<dbReference type="Pfam" id="PF02163">
    <property type="entry name" value="Peptidase_M50"/>
    <property type="match status" value="1"/>
</dbReference>
<dbReference type="InterPro" id="IPR001193">
    <property type="entry name" value="MBTPS2"/>
</dbReference>
<organism evidence="10 11">
    <name type="scientific">Magnetofaba australis IT-1</name>
    <dbReference type="NCBI Taxonomy" id="1434232"/>
    <lineage>
        <taxon>Bacteria</taxon>
        <taxon>Pseudomonadati</taxon>
        <taxon>Pseudomonadota</taxon>
        <taxon>Magnetococcia</taxon>
        <taxon>Magnetococcales</taxon>
        <taxon>Magnetococcaceae</taxon>
        <taxon>Magnetofaba</taxon>
    </lineage>
</organism>
<evidence type="ECO:0000256" key="2">
    <source>
        <dbReference type="ARBA" id="ARBA00004127"/>
    </source>
</evidence>
<dbReference type="STRING" id="1434232.MAIT1_03629"/>
<comment type="caution">
    <text evidence="10">The sequence shown here is derived from an EMBL/GenBank/DDBJ whole genome shotgun (WGS) entry which is preliminary data.</text>
</comment>
<dbReference type="GO" id="GO:0005737">
    <property type="term" value="C:cytoplasm"/>
    <property type="evidence" value="ECO:0007669"/>
    <property type="project" value="TreeGrafter"/>
</dbReference>
<dbReference type="Gene3D" id="2.40.50.100">
    <property type="match status" value="1"/>
</dbReference>